<accession>A0ABQ5ZSU0</accession>
<keyword evidence="1" id="KW-0472">Membrane</keyword>
<feature type="domain" description="DUF2489" evidence="2">
    <location>
        <begin position="17"/>
        <end position="147"/>
    </location>
</feature>
<organism evidence="3 4">
    <name type="scientific">Marinospirillum insulare</name>
    <dbReference type="NCBI Taxonomy" id="217169"/>
    <lineage>
        <taxon>Bacteria</taxon>
        <taxon>Pseudomonadati</taxon>
        <taxon>Pseudomonadota</taxon>
        <taxon>Gammaproteobacteria</taxon>
        <taxon>Oceanospirillales</taxon>
        <taxon>Oceanospirillaceae</taxon>
        <taxon>Marinospirillum</taxon>
    </lineage>
</organism>
<proteinExistence type="predicted"/>
<evidence type="ECO:0000313" key="3">
    <source>
        <dbReference type="EMBL" id="GLR63201.1"/>
    </source>
</evidence>
<comment type="caution">
    <text evidence="3">The sequence shown here is derived from an EMBL/GenBank/DDBJ whole genome shotgun (WGS) entry which is preliminary data.</text>
</comment>
<sequence length="171" mass="19081">MSALDAAIWLTAAIAIIIPLAGYALHLHFEAKRQVAIAAETHERERLQARANVLENLSLLAKALQDEQVNPTEGCLRVRVFLDLLDEGVYVNHPDLIIFDRVYQQTKHLATHQERTDLAANERAKQDQEREAIEAEFSSQIQQAAIKLGAFCELQTKQGAEPLFVNAAEGQ</sequence>
<evidence type="ECO:0000256" key="1">
    <source>
        <dbReference type="SAM" id="Phobius"/>
    </source>
</evidence>
<keyword evidence="1" id="KW-0812">Transmembrane</keyword>
<feature type="transmembrane region" description="Helical" evidence="1">
    <location>
        <begin position="6"/>
        <end position="25"/>
    </location>
</feature>
<dbReference type="Proteomes" id="UP001156682">
    <property type="component" value="Unassembled WGS sequence"/>
</dbReference>
<keyword evidence="1" id="KW-1133">Transmembrane helix</keyword>
<keyword evidence="4" id="KW-1185">Reference proteome</keyword>
<dbReference type="RefSeq" id="WP_051610201.1">
    <property type="nucleotide sequence ID" value="NZ_BSOR01000011.1"/>
</dbReference>
<dbReference type="EMBL" id="BSOR01000011">
    <property type="protein sequence ID" value="GLR63201.1"/>
    <property type="molecule type" value="Genomic_DNA"/>
</dbReference>
<evidence type="ECO:0000259" key="2">
    <source>
        <dbReference type="Pfam" id="PF10675"/>
    </source>
</evidence>
<protein>
    <recommendedName>
        <fullName evidence="2">DUF2489 domain-containing protein</fullName>
    </recommendedName>
</protein>
<reference evidence="4" key="1">
    <citation type="journal article" date="2019" name="Int. J. Syst. Evol. Microbiol.">
        <title>The Global Catalogue of Microorganisms (GCM) 10K type strain sequencing project: providing services to taxonomists for standard genome sequencing and annotation.</title>
        <authorList>
            <consortium name="The Broad Institute Genomics Platform"/>
            <consortium name="The Broad Institute Genome Sequencing Center for Infectious Disease"/>
            <person name="Wu L."/>
            <person name="Ma J."/>
        </authorList>
    </citation>
    <scope>NUCLEOTIDE SEQUENCE [LARGE SCALE GENOMIC DNA]</scope>
    <source>
        <strain evidence="4">NBRC 100033</strain>
    </source>
</reference>
<evidence type="ECO:0000313" key="4">
    <source>
        <dbReference type="Proteomes" id="UP001156682"/>
    </source>
</evidence>
<dbReference type="Pfam" id="PF10675">
    <property type="entry name" value="DUF2489"/>
    <property type="match status" value="1"/>
</dbReference>
<gene>
    <name evidence="3" type="ORF">GCM10007878_06360</name>
</gene>
<dbReference type="InterPro" id="IPR019617">
    <property type="entry name" value="DUF2489"/>
</dbReference>
<name>A0ABQ5ZSU0_9GAMM</name>